<evidence type="ECO:0000256" key="5">
    <source>
        <dbReference type="ARBA" id="ARBA00022729"/>
    </source>
</evidence>
<evidence type="ECO:0000256" key="8">
    <source>
        <dbReference type="SAM" id="MobiDB-lite"/>
    </source>
</evidence>
<dbReference type="AlphaFoldDB" id="A0A507EFN0"/>
<dbReference type="Gene3D" id="1.10.150.50">
    <property type="entry name" value="Transcription Factor, Ets-1"/>
    <property type="match status" value="1"/>
</dbReference>
<keyword evidence="4" id="KW-0433">Leucine-rich repeat</keyword>
<proteinExistence type="predicted"/>
<keyword evidence="5" id="KW-0732">Signal</keyword>
<dbReference type="Pfam" id="PF00560">
    <property type="entry name" value="LRR_1"/>
    <property type="match status" value="3"/>
</dbReference>
<evidence type="ECO:0000256" key="7">
    <source>
        <dbReference type="ARBA" id="ARBA00023136"/>
    </source>
</evidence>
<dbReference type="Proteomes" id="UP000320333">
    <property type="component" value="Unassembled WGS sequence"/>
</dbReference>
<keyword evidence="11" id="KW-1185">Reference proteome</keyword>
<keyword evidence="9" id="KW-1133">Transmembrane helix</keyword>
<comment type="subcellular location">
    <subcellularLocation>
        <location evidence="2">Cell membrane</location>
    </subcellularLocation>
    <subcellularLocation>
        <location evidence="1">Membrane</location>
        <topology evidence="1">Single-pass membrane protein</topology>
    </subcellularLocation>
</comment>
<accession>A0A507EFN0</accession>
<keyword evidence="7 9" id="KW-0472">Membrane</keyword>
<evidence type="ECO:0000256" key="1">
    <source>
        <dbReference type="ARBA" id="ARBA00004167"/>
    </source>
</evidence>
<evidence type="ECO:0000256" key="3">
    <source>
        <dbReference type="ARBA" id="ARBA00022475"/>
    </source>
</evidence>
<dbReference type="Gene3D" id="3.80.10.10">
    <property type="entry name" value="Ribonuclease Inhibitor"/>
    <property type="match status" value="2"/>
</dbReference>
<dbReference type="SUPFAM" id="SSF52058">
    <property type="entry name" value="L domain-like"/>
    <property type="match status" value="1"/>
</dbReference>
<reference evidence="10 11" key="1">
    <citation type="journal article" date="2019" name="Sci. Rep.">
        <title>Comparative genomics of chytrid fungi reveal insights into the obligate biotrophic and pathogenic lifestyle of Synchytrium endobioticum.</title>
        <authorList>
            <person name="van de Vossenberg B.T.L.H."/>
            <person name="Warris S."/>
            <person name="Nguyen H.D.T."/>
            <person name="van Gent-Pelzer M.P.E."/>
            <person name="Joly D.L."/>
            <person name="van de Geest H.C."/>
            <person name="Bonants P.J.M."/>
            <person name="Smith D.S."/>
            <person name="Levesque C.A."/>
            <person name="van der Lee T.A.J."/>
        </authorList>
    </citation>
    <scope>NUCLEOTIDE SEQUENCE [LARGE SCALE GENOMIC DNA]</scope>
    <source>
        <strain evidence="10 11">CBS 675.73</strain>
    </source>
</reference>
<dbReference type="EMBL" id="QEAP01000650">
    <property type="protein sequence ID" value="TPX62046.1"/>
    <property type="molecule type" value="Genomic_DNA"/>
</dbReference>
<dbReference type="InterPro" id="IPR051716">
    <property type="entry name" value="Plant_RL_S/T_kinase"/>
</dbReference>
<keyword evidence="6" id="KW-0677">Repeat</keyword>
<evidence type="ECO:0000313" key="11">
    <source>
        <dbReference type="Proteomes" id="UP000320333"/>
    </source>
</evidence>
<dbReference type="InterPro" id="IPR013761">
    <property type="entry name" value="SAM/pointed_sf"/>
</dbReference>
<dbReference type="PANTHER" id="PTHR48053">
    <property type="entry name" value="LEUCINE RICH REPEAT FAMILY PROTEIN, EXPRESSED"/>
    <property type="match status" value="1"/>
</dbReference>
<evidence type="ECO:0000256" key="4">
    <source>
        <dbReference type="ARBA" id="ARBA00022614"/>
    </source>
</evidence>
<evidence type="ECO:0000256" key="6">
    <source>
        <dbReference type="ARBA" id="ARBA00022737"/>
    </source>
</evidence>
<evidence type="ECO:0000313" key="10">
    <source>
        <dbReference type="EMBL" id="TPX62046.1"/>
    </source>
</evidence>
<organism evidence="10 11">
    <name type="scientific">Chytriomyces confervae</name>
    <dbReference type="NCBI Taxonomy" id="246404"/>
    <lineage>
        <taxon>Eukaryota</taxon>
        <taxon>Fungi</taxon>
        <taxon>Fungi incertae sedis</taxon>
        <taxon>Chytridiomycota</taxon>
        <taxon>Chytridiomycota incertae sedis</taxon>
        <taxon>Chytridiomycetes</taxon>
        <taxon>Chytridiales</taxon>
        <taxon>Chytriomycetaceae</taxon>
        <taxon>Chytriomyces</taxon>
    </lineage>
</organism>
<protein>
    <submittedName>
        <fullName evidence="10">Uncharacterized protein</fullName>
    </submittedName>
</protein>
<evidence type="ECO:0000256" key="9">
    <source>
        <dbReference type="SAM" id="Phobius"/>
    </source>
</evidence>
<dbReference type="InterPro" id="IPR032675">
    <property type="entry name" value="LRR_dom_sf"/>
</dbReference>
<name>A0A507EFN0_9FUNG</name>
<comment type="caution">
    <text evidence="10">The sequence shown here is derived from an EMBL/GenBank/DDBJ whole genome shotgun (WGS) entry which is preliminary data.</text>
</comment>
<dbReference type="InterPro" id="IPR001611">
    <property type="entry name" value="Leu-rich_rpt"/>
</dbReference>
<evidence type="ECO:0000256" key="2">
    <source>
        <dbReference type="ARBA" id="ARBA00004236"/>
    </source>
</evidence>
<feature type="non-terminal residue" evidence="10">
    <location>
        <position position="1"/>
    </location>
</feature>
<dbReference type="OrthoDB" id="2021138at2759"/>
<gene>
    <name evidence="10" type="ORF">CcCBS67573_g08861</name>
</gene>
<feature type="region of interest" description="Disordered" evidence="8">
    <location>
        <begin position="285"/>
        <end position="314"/>
    </location>
</feature>
<dbReference type="STRING" id="246404.A0A507EFN0"/>
<dbReference type="FunFam" id="3.80.10.10:FF:000299">
    <property type="entry name" value="Piriformospora indica-insensitive protein 2"/>
    <property type="match status" value="1"/>
</dbReference>
<dbReference type="GO" id="GO:0005886">
    <property type="term" value="C:plasma membrane"/>
    <property type="evidence" value="ECO:0007669"/>
    <property type="project" value="UniProtKB-SubCell"/>
</dbReference>
<dbReference type="PANTHER" id="PTHR48053:SF164">
    <property type="entry name" value="LEUCINE-RICH REPEAT-CONTAINING N-TERMINAL PLANT-TYPE DOMAIN-CONTAINING PROTEIN"/>
    <property type="match status" value="1"/>
</dbReference>
<keyword evidence="3" id="KW-1003">Cell membrane</keyword>
<sequence>FKLSGDLSVFGQLTELTALNVPNNAFSGPLPSFKTWRNLKSLLGQSRSSIFYFVTVHDNSFFRELSFNVNLTGSFPEFSDNMSEIIVDGLKFNQPLPVDYPKKLSILSARDSGFFGVIPTQLGKLASLSKLDVSGNELSGTIPSELAQMRNLEALQLNGNQLSGSIPSEIATMQHLVKCSLHNNFLTGGIPPSFEHRSNQDMVFNVGNNTLSGPYPSNSGPLDTLSINCFDGQSPRNSACPEVQEKRGDGFKVPGVAIGCGIFGLVAILVVAMVFKRRQQQQQQLEQQLEQNVPPPSPSIPKRKSIPSDDGESMQIQVEQQRVSMESLVKLIKQDRNELHPHENKQDMSMLNVLLTDAGPMQNYTHEFKKNPENILALQELEGTDPKKWTVQQTATWCASVISSSSSIHDTIVAKEISGRKLTEMSRVAVCNELGLVFGDSVVLQDLLLKAVERHGRIGLPAYGDA</sequence>
<feature type="transmembrane region" description="Helical" evidence="9">
    <location>
        <begin position="253"/>
        <end position="275"/>
    </location>
</feature>
<keyword evidence="9" id="KW-0812">Transmembrane</keyword>